<evidence type="ECO:0000256" key="3">
    <source>
        <dbReference type="ARBA" id="ARBA00022617"/>
    </source>
</evidence>
<evidence type="ECO:0000313" key="10">
    <source>
        <dbReference type="EMBL" id="AGQ48062.1"/>
    </source>
</evidence>
<dbReference type="Gene3D" id="1.10.630.10">
    <property type="entry name" value="Cytochrome P450"/>
    <property type="match status" value="1"/>
</dbReference>
<evidence type="ECO:0000256" key="9">
    <source>
        <dbReference type="RuleBase" id="RU000461"/>
    </source>
</evidence>
<evidence type="ECO:0000256" key="6">
    <source>
        <dbReference type="ARBA" id="ARBA00023004"/>
    </source>
</evidence>
<protein>
    <submittedName>
        <fullName evidence="10">Cytochrome P450 monooxygenase</fullName>
    </submittedName>
</protein>
<keyword evidence="7 9" id="KW-0503">Monooxygenase</keyword>
<evidence type="ECO:0000256" key="5">
    <source>
        <dbReference type="ARBA" id="ARBA00023002"/>
    </source>
</evidence>
<dbReference type="PROSITE" id="PS00086">
    <property type="entry name" value="CYTOCHROME_P450"/>
    <property type="match status" value="1"/>
</dbReference>
<keyword evidence="3 8" id="KW-0349">Heme</keyword>
<dbReference type="InterPro" id="IPR036396">
    <property type="entry name" value="Cyt_P450_sf"/>
</dbReference>
<dbReference type="GO" id="GO:0006082">
    <property type="term" value="P:organic acid metabolic process"/>
    <property type="evidence" value="ECO:0007669"/>
    <property type="project" value="TreeGrafter"/>
</dbReference>
<evidence type="ECO:0000256" key="7">
    <source>
        <dbReference type="ARBA" id="ARBA00023033"/>
    </source>
</evidence>
<dbReference type="PRINTS" id="PR00385">
    <property type="entry name" value="P450"/>
</dbReference>
<dbReference type="SUPFAM" id="SSF48264">
    <property type="entry name" value="Cytochrome P450"/>
    <property type="match status" value="1"/>
</dbReference>
<dbReference type="AlphaFoldDB" id="S5FTY1"/>
<evidence type="ECO:0000256" key="4">
    <source>
        <dbReference type="ARBA" id="ARBA00022723"/>
    </source>
</evidence>
<reference evidence="10" key="1">
    <citation type="submission" date="2013-06" db="EMBL/GenBank/DDBJ databases">
        <title>Identification, characterization, and expression of a novel P450 gene encoding CYP15F2 from the termite, Coptotermes formosanus.</title>
        <authorList>
            <person name="Zhou X.-H."/>
            <person name="Xu Q.-G."/>
            <person name="Hao W.-M."/>
        </authorList>
    </citation>
    <scope>NUCLEOTIDE SEQUENCE</scope>
</reference>
<dbReference type="GO" id="GO:0008395">
    <property type="term" value="F:steroid hydroxylase activity"/>
    <property type="evidence" value="ECO:0007669"/>
    <property type="project" value="TreeGrafter"/>
</dbReference>
<dbReference type="Pfam" id="PF00067">
    <property type="entry name" value="p450"/>
    <property type="match status" value="1"/>
</dbReference>
<dbReference type="InterPro" id="IPR050182">
    <property type="entry name" value="Cytochrome_P450_fam2"/>
</dbReference>
<dbReference type="InterPro" id="IPR002401">
    <property type="entry name" value="Cyt_P450_E_grp-I"/>
</dbReference>
<evidence type="ECO:0000256" key="8">
    <source>
        <dbReference type="PIRSR" id="PIRSR602401-1"/>
    </source>
</evidence>
<name>S5FTY1_COPFO</name>
<dbReference type="GO" id="GO:0005506">
    <property type="term" value="F:iron ion binding"/>
    <property type="evidence" value="ECO:0007669"/>
    <property type="project" value="InterPro"/>
</dbReference>
<dbReference type="GO" id="GO:0006805">
    <property type="term" value="P:xenobiotic metabolic process"/>
    <property type="evidence" value="ECO:0007669"/>
    <property type="project" value="TreeGrafter"/>
</dbReference>
<dbReference type="PANTHER" id="PTHR24300">
    <property type="entry name" value="CYTOCHROME P450 508A4-RELATED"/>
    <property type="match status" value="1"/>
</dbReference>
<gene>
    <name evidence="10" type="primary">CYP15F2</name>
</gene>
<dbReference type="PRINTS" id="PR00463">
    <property type="entry name" value="EP450I"/>
</dbReference>
<keyword evidence="5 9" id="KW-0560">Oxidoreductase</keyword>
<keyword evidence="6 8" id="KW-0408">Iron</keyword>
<sequence length="486" mass="55388">MILHIALALCAILLLYYWMNMRPKNFPPGPPCIPLLGSFLFLPPKHIHLTMSGSWLEKYGPVVGLLLGSAPLIAVSGPHAVLEVLRRDEFHGRPDSEEIRERSFNKRLGILLTDGPFWVEHRRFTIKHLKDFGFGKKSAEAVILEETEQLMIEMKEMKVVQVSGLFNIPSVNVLWSMIAGTRYAHDDADFKLLLHKLNSFFRSGSPAGNLATIFPVLKKIAPELCGHKKKMEALNELTNFFRKTIHEHKLMLEENNPRDFMDVYLQQMEAEKADDNSTFTEEGLIVLCLDLFSAGAESLSNALSFCLLYMVLHPRVQEAVQKEVDTVIGRSRRPSLEDRTRLPYVEATISEISRINPIAPITLPHTSLRDTELCGYTIKENTTILVNIWSVLHDREHWSDPEVFRPERFLDADGKFVKDERLIPFGVGKRVCLGEILAKDMLFLMFTNLMQEFTFRTPEEDPYPTTDALPGFITAPAPFRVQATER</sequence>
<dbReference type="FunFam" id="1.10.630.10:FF:000036">
    <property type="entry name" value="CYtochrome P450 family"/>
    <property type="match status" value="1"/>
</dbReference>
<accession>S5FTY1</accession>
<dbReference type="InterPro" id="IPR001128">
    <property type="entry name" value="Cyt_P450"/>
</dbReference>
<organism evidence="10">
    <name type="scientific">Coptotermes formosanus</name>
    <name type="common">Formosan subterranean termite</name>
    <dbReference type="NCBI Taxonomy" id="36987"/>
    <lineage>
        <taxon>Eukaryota</taxon>
        <taxon>Metazoa</taxon>
        <taxon>Ecdysozoa</taxon>
        <taxon>Arthropoda</taxon>
        <taxon>Hexapoda</taxon>
        <taxon>Insecta</taxon>
        <taxon>Pterygota</taxon>
        <taxon>Neoptera</taxon>
        <taxon>Polyneoptera</taxon>
        <taxon>Dictyoptera</taxon>
        <taxon>Blattodea</taxon>
        <taxon>Blattoidea</taxon>
        <taxon>Termitoidae</taxon>
        <taxon>Rhinotermitidae</taxon>
        <taxon>Coptotermes</taxon>
    </lineage>
</organism>
<dbReference type="GO" id="GO:0016712">
    <property type="term" value="F:oxidoreductase activity, acting on paired donors, with incorporation or reduction of molecular oxygen, reduced flavin or flavoprotein as one donor, and incorporation of one atom of oxygen"/>
    <property type="evidence" value="ECO:0007669"/>
    <property type="project" value="TreeGrafter"/>
</dbReference>
<dbReference type="PANTHER" id="PTHR24300:SF376">
    <property type="entry name" value="CYTOCHROME P450 15A1"/>
    <property type="match status" value="1"/>
</dbReference>
<dbReference type="CDD" id="cd20651">
    <property type="entry name" value="CYP15A1-like"/>
    <property type="match status" value="1"/>
</dbReference>
<evidence type="ECO:0000256" key="1">
    <source>
        <dbReference type="ARBA" id="ARBA00001971"/>
    </source>
</evidence>
<dbReference type="InterPro" id="IPR017972">
    <property type="entry name" value="Cyt_P450_CS"/>
</dbReference>
<dbReference type="EMBL" id="KF206431">
    <property type="protein sequence ID" value="AGQ48062.1"/>
    <property type="molecule type" value="mRNA"/>
</dbReference>
<feature type="binding site" description="axial binding residue" evidence="8">
    <location>
        <position position="432"/>
    </location>
    <ligand>
        <name>heme</name>
        <dbReference type="ChEBI" id="CHEBI:30413"/>
    </ligand>
    <ligandPart>
        <name>Fe</name>
        <dbReference type="ChEBI" id="CHEBI:18248"/>
    </ligandPart>
</feature>
<proteinExistence type="evidence at transcript level"/>
<dbReference type="GO" id="GO:0020037">
    <property type="term" value="F:heme binding"/>
    <property type="evidence" value="ECO:0007669"/>
    <property type="project" value="InterPro"/>
</dbReference>
<dbReference type="GO" id="GO:0005737">
    <property type="term" value="C:cytoplasm"/>
    <property type="evidence" value="ECO:0007669"/>
    <property type="project" value="TreeGrafter"/>
</dbReference>
<keyword evidence="4 8" id="KW-0479">Metal-binding</keyword>
<evidence type="ECO:0000256" key="2">
    <source>
        <dbReference type="ARBA" id="ARBA00010617"/>
    </source>
</evidence>
<comment type="cofactor">
    <cofactor evidence="1 8">
        <name>heme</name>
        <dbReference type="ChEBI" id="CHEBI:30413"/>
    </cofactor>
</comment>
<comment type="similarity">
    <text evidence="2 9">Belongs to the cytochrome P450 family.</text>
</comment>